<evidence type="ECO:0000313" key="1">
    <source>
        <dbReference type="EMBL" id="OGE47978.1"/>
    </source>
</evidence>
<dbReference type="Proteomes" id="UP000177622">
    <property type="component" value="Unassembled WGS sequence"/>
</dbReference>
<organism evidence="1 2">
    <name type="scientific">Penicillium arizonense</name>
    <dbReference type="NCBI Taxonomy" id="1835702"/>
    <lineage>
        <taxon>Eukaryota</taxon>
        <taxon>Fungi</taxon>
        <taxon>Dikarya</taxon>
        <taxon>Ascomycota</taxon>
        <taxon>Pezizomycotina</taxon>
        <taxon>Eurotiomycetes</taxon>
        <taxon>Eurotiomycetidae</taxon>
        <taxon>Eurotiales</taxon>
        <taxon>Aspergillaceae</taxon>
        <taxon>Penicillium</taxon>
    </lineage>
</organism>
<dbReference type="RefSeq" id="XP_022483435.1">
    <property type="nucleotide sequence ID" value="XM_022636751.1"/>
</dbReference>
<comment type="caution">
    <text evidence="1">The sequence shown here is derived from an EMBL/GenBank/DDBJ whole genome shotgun (WGS) entry which is preliminary data.</text>
</comment>
<name>A0A1F5L417_PENAI</name>
<gene>
    <name evidence="1" type="ORF">PENARI_c034G12313</name>
</gene>
<dbReference type="OrthoDB" id="4292696at2759"/>
<dbReference type="EMBL" id="LXJU01000034">
    <property type="protein sequence ID" value="OGE47978.1"/>
    <property type="molecule type" value="Genomic_DNA"/>
</dbReference>
<dbReference type="AlphaFoldDB" id="A0A1F5L417"/>
<sequence length="68" mass="7759">MTPTELRKIRSELFNSGLVAYFEYGEFANHSSPDNFLAVDRKSLSDAMEPIDERGDWEAVIVASYKGW</sequence>
<protein>
    <submittedName>
        <fullName evidence="1">Uncharacterized protein</fullName>
    </submittedName>
</protein>
<proteinExistence type="predicted"/>
<evidence type="ECO:0000313" key="2">
    <source>
        <dbReference type="Proteomes" id="UP000177622"/>
    </source>
</evidence>
<dbReference type="GeneID" id="34581485"/>
<keyword evidence="2" id="KW-1185">Reference proteome</keyword>
<reference evidence="1 2" key="1">
    <citation type="journal article" date="2016" name="Sci. Rep.">
        <title>Penicillium arizonense, a new, genome sequenced fungal species, reveals a high chemical diversity in secreted metabolites.</title>
        <authorList>
            <person name="Grijseels S."/>
            <person name="Nielsen J.C."/>
            <person name="Randelovic M."/>
            <person name="Nielsen J."/>
            <person name="Nielsen K.F."/>
            <person name="Workman M."/>
            <person name="Frisvad J.C."/>
        </authorList>
    </citation>
    <scope>NUCLEOTIDE SEQUENCE [LARGE SCALE GENOMIC DNA]</scope>
    <source>
        <strain evidence="1 2">CBS 141311</strain>
    </source>
</reference>
<accession>A0A1F5L417</accession>